<organism evidence="1 2">
    <name type="scientific">Mollisia scopiformis</name>
    <name type="common">Conifer needle endophyte fungus</name>
    <name type="synonym">Phialocephala scopiformis</name>
    <dbReference type="NCBI Taxonomy" id="149040"/>
    <lineage>
        <taxon>Eukaryota</taxon>
        <taxon>Fungi</taxon>
        <taxon>Dikarya</taxon>
        <taxon>Ascomycota</taxon>
        <taxon>Pezizomycotina</taxon>
        <taxon>Leotiomycetes</taxon>
        <taxon>Helotiales</taxon>
        <taxon>Mollisiaceae</taxon>
        <taxon>Mollisia</taxon>
    </lineage>
</organism>
<dbReference type="InParanoid" id="A0A132BCT4"/>
<dbReference type="KEGG" id="psco:LY89DRAFT_656679"/>
<dbReference type="RefSeq" id="XP_018064418.1">
    <property type="nucleotide sequence ID" value="XM_018212398.1"/>
</dbReference>
<dbReference type="EMBL" id="KQ947430">
    <property type="protein sequence ID" value="KUJ10063.1"/>
    <property type="molecule type" value="Genomic_DNA"/>
</dbReference>
<sequence>MNDKWLDFQRSHGRNKCPLASEHKPGQSWDDYFECDHIVTDLYREVLEEIKRHPELVEDEVAAVDDSLHLKVCGSLRHMPIMITTEQMSDPGAIEVKWFDLDHDVFKVNGVDPLCRVVLHRESTCSARRDELLYKATLTEHLWTDEPLSTLPTEDTCGCHIERVPRLKSKVVFS</sequence>
<accession>A0A132BCT4</accession>
<keyword evidence="2" id="KW-1185">Reference proteome</keyword>
<dbReference type="OrthoDB" id="5376140at2759"/>
<dbReference type="AlphaFoldDB" id="A0A132BCT4"/>
<evidence type="ECO:0000313" key="2">
    <source>
        <dbReference type="Proteomes" id="UP000070700"/>
    </source>
</evidence>
<evidence type="ECO:0000313" key="1">
    <source>
        <dbReference type="EMBL" id="KUJ10063.1"/>
    </source>
</evidence>
<name>A0A132BCT4_MOLSC</name>
<gene>
    <name evidence="1" type="ORF">LY89DRAFT_656679</name>
</gene>
<proteinExistence type="predicted"/>
<protein>
    <submittedName>
        <fullName evidence="1">Uncharacterized protein</fullName>
    </submittedName>
</protein>
<reference evidence="1 2" key="1">
    <citation type="submission" date="2015-10" db="EMBL/GenBank/DDBJ databases">
        <title>Full genome of DAOMC 229536 Phialocephala scopiformis, a fungal endophyte of spruce producing the potent anti-insectan compound rugulosin.</title>
        <authorList>
            <consortium name="DOE Joint Genome Institute"/>
            <person name="Walker A.K."/>
            <person name="Frasz S.L."/>
            <person name="Seifert K.A."/>
            <person name="Miller J.D."/>
            <person name="Mondo S.J."/>
            <person name="Labutti K."/>
            <person name="Lipzen A."/>
            <person name="Dockter R."/>
            <person name="Kennedy M."/>
            <person name="Grigoriev I.V."/>
            <person name="Spatafora J.W."/>
        </authorList>
    </citation>
    <scope>NUCLEOTIDE SEQUENCE [LARGE SCALE GENOMIC DNA]</scope>
    <source>
        <strain evidence="1 2">CBS 120377</strain>
    </source>
</reference>
<dbReference type="GeneID" id="28822124"/>
<feature type="non-terminal residue" evidence="1">
    <location>
        <position position="174"/>
    </location>
</feature>
<dbReference type="Proteomes" id="UP000070700">
    <property type="component" value="Unassembled WGS sequence"/>
</dbReference>